<evidence type="ECO:0000259" key="7">
    <source>
        <dbReference type="PROSITE" id="PS50048"/>
    </source>
</evidence>
<dbReference type="InterPro" id="IPR050815">
    <property type="entry name" value="TF_fung"/>
</dbReference>
<evidence type="ECO:0000313" key="9">
    <source>
        <dbReference type="Proteomes" id="UP000623467"/>
    </source>
</evidence>
<dbReference type="SUPFAM" id="SSF57701">
    <property type="entry name" value="Zn2/Cys6 DNA-binding domain"/>
    <property type="match status" value="1"/>
</dbReference>
<keyword evidence="5" id="KW-0539">Nucleus</keyword>
<evidence type="ECO:0000313" key="8">
    <source>
        <dbReference type="EMBL" id="KAF7349460.1"/>
    </source>
</evidence>
<evidence type="ECO:0000256" key="4">
    <source>
        <dbReference type="ARBA" id="ARBA00023163"/>
    </source>
</evidence>
<keyword evidence="2" id="KW-0479">Metal-binding</keyword>
<dbReference type="CDD" id="cd00067">
    <property type="entry name" value="GAL4"/>
    <property type="match status" value="1"/>
</dbReference>
<dbReference type="GO" id="GO:0000981">
    <property type="term" value="F:DNA-binding transcription factor activity, RNA polymerase II-specific"/>
    <property type="evidence" value="ECO:0007669"/>
    <property type="project" value="InterPro"/>
</dbReference>
<feature type="domain" description="Zn(2)-C6 fungal-type" evidence="7">
    <location>
        <begin position="16"/>
        <end position="48"/>
    </location>
</feature>
<name>A0A8H6Y0B1_9AGAR</name>
<dbReference type="AlphaFoldDB" id="A0A8H6Y0B1"/>
<evidence type="ECO:0000256" key="3">
    <source>
        <dbReference type="ARBA" id="ARBA00023015"/>
    </source>
</evidence>
<comment type="caution">
    <text evidence="8">The sequence shown here is derived from an EMBL/GenBank/DDBJ whole genome shotgun (WGS) entry which is preliminary data.</text>
</comment>
<dbReference type="PANTHER" id="PTHR47338">
    <property type="entry name" value="ZN(II)2CYS6 TRANSCRIPTION FACTOR (EUROFUNG)-RELATED"/>
    <property type="match status" value="1"/>
</dbReference>
<dbReference type="InterPro" id="IPR036864">
    <property type="entry name" value="Zn2-C6_fun-type_DNA-bd_sf"/>
</dbReference>
<dbReference type="Proteomes" id="UP000623467">
    <property type="component" value="Unassembled WGS sequence"/>
</dbReference>
<evidence type="ECO:0000256" key="5">
    <source>
        <dbReference type="ARBA" id="ARBA00023242"/>
    </source>
</evidence>
<keyword evidence="4" id="KW-0804">Transcription</keyword>
<dbReference type="InterPro" id="IPR001138">
    <property type="entry name" value="Zn2Cys6_DnaBD"/>
</dbReference>
<dbReference type="Pfam" id="PF04082">
    <property type="entry name" value="Fungal_trans"/>
    <property type="match status" value="1"/>
</dbReference>
<accession>A0A8H6Y0B1</accession>
<feature type="compositionally biased region" description="Low complexity" evidence="6">
    <location>
        <begin position="129"/>
        <end position="144"/>
    </location>
</feature>
<dbReference type="Pfam" id="PF00172">
    <property type="entry name" value="Zn_clus"/>
    <property type="match status" value="1"/>
</dbReference>
<dbReference type="EMBL" id="JACAZH010000016">
    <property type="protein sequence ID" value="KAF7349460.1"/>
    <property type="molecule type" value="Genomic_DNA"/>
</dbReference>
<comment type="subcellular location">
    <subcellularLocation>
        <location evidence="1">Nucleus</location>
    </subcellularLocation>
</comment>
<dbReference type="GO" id="GO:0006351">
    <property type="term" value="P:DNA-templated transcription"/>
    <property type="evidence" value="ECO:0007669"/>
    <property type="project" value="InterPro"/>
</dbReference>
<keyword evidence="9" id="KW-1185">Reference proteome</keyword>
<dbReference type="CDD" id="cd12148">
    <property type="entry name" value="fungal_TF_MHR"/>
    <property type="match status" value="1"/>
</dbReference>
<dbReference type="GO" id="GO:0008270">
    <property type="term" value="F:zinc ion binding"/>
    <property type="evidence" value="ECO:0007669"/>
    <property type="project" value="InterPro"/>
</dbReference>
<dbReference type="InterPro" id="IPR007219">
    <property type="entry name" value="XnlR_reg_dom"/>
</dbReference>
<evidence type="ECO:0000256" key="1">
    <source>
        <dbReference type="ARBA" id="ARBA00004123"/>
    </source>
</evidence>
<dbReference type="OrthoDB" id="39175at2759"/>
<reference evidence="8" key="1">
    <citation type="submission" date="2020-05" db="EMBL/GenBank/DDBJ databases">
        <title>Mycena genomes resolve the evolution of fungal bioluminescence.</title>
        <authorList>
            <person name="Tsai I.J."/>
        </authorList>
    </citation>
    <scope>NUCLEOTIDE SEQUENCE</scope>
    <source>
        <strain evidence="8">160909Yilan</strain>
    </source>
</reference>
<dbReference type="PROSITE" id="PS50048">
    <property type="entry name" value="ZN2_CY6_FUNGAL_2"/>
    <property type="match status" value="1"/>
</dbReference>
<organism evidence="8 9">
    <name type="scientific">Mycena sanguinolenta</name>
    <dbReference type="NCBI Taxonomy" id="230812"/>
    <lineage>
        <taxon>Eukaryota</taxon>
        <taxon>Fungi</taxon>
        <taxon>Dikarya</taxon>
        <taxon>Basidiomycota</taxon>
        <taxon>Agaricomycotina</taxon>
        <taxon>Agaricomycetes</taxon>
        <taxon>Agaricomycetidae</taxon>
        <taxon>Agaricales</taxon>
        <taxon>Marasmiineae</taxon>
        <taxon>Mycenaceae</taxon>
        <taxon>Mycena</taxon>
    </lineage>
</organism>
<evidence type="ECO:0000256" key="6">
    <source>
        <dbReference type="SAM" id="MobiDB-lite"/>
    </source>
</evidence>
<dbReference type="GO" id="GO:0003677">
    <property type="term" value="F:DNA binding"/>
    <property type="evidence" value="ECO:0007669"/>
    <property type="project" value="InterPro"/>
</dbReference>
<sequence>MAPDNESCRPLRRGKACLNCRHLKIKCNGVRPVCGSCTRVPKEDECEYTDTMSRTQRLEHTVSRLQMRLKELQNGRVSSKPVGSPRLLGSASARITRRPSHSGSSSGSDTSSTFPNLKPSRPASSSLFPSPGEPTESIESSEPPRVTKQMLLDSFLPHAAQFGFFLYPERFRAAALKDEPGPSTALLCAVSLCGAHISQTPFLLSLEPTFLRRARQYIATEISADMDLTNHLHTIQALVLFSTYLMRIKRFLEAEFYANGAVTLALGHQLHRITKEAYPATSGSTREEGERIRAFWAVACLQTQLNFSLNTARSASSILDFAMDNIDTPWPFKPDDYEAGFPPPGYNTPDSILHLLKEECFPSSPMLSMLHAKASVLLHHTTRLSTAWSLDVEHHDPATYTSVYCVLDRHITAFWKSLPPIYAYFGDDAASRTLAATHALTAAAAIRLHRCPAGVSDAQAKCLFAARSILDCLGCVIGAQAIVHPVVGALCSLACGVLIEEVKCARLFSLPGENKDFGGTEEAELTSVLQAGMVTMEVYAQACPLILYQLHKIRQQYEAM</sequence>
<dbReference type="SMART" id="SM00066">
    <property type="entry name" value="GAL4"/>
    <property type="match status" value="1"/>
</dbReference>
<dbReference type="PROSITE" id="PS00463">
    <property type="entry name" value="ZN2_CY6_FUNGAL_1"/>
    <property type="match status" value="1"/>
</dbReference>
<dbReference type="Gene3D" id="4.10.240.10">
    <property type="entry name" value="Zn(2)-C6 fungal-type DNA-binding domain"/>
    <property type="match status" value="1"/>
</dbReference>
<dbReference type="GO" id="GO:0005634">
    <property type="term" value="C:nucleus"/>
    <property type="evidence" value="ECO:0007669"/>
    <property type="project" value="UniProtKB-SubCell"/>
</dbReference>
<protein>
    <submittedName>
        <fullName evidence="8">Zn(2)-C6 fungal-type domain-containing protein</fullName>
    </submittedName>
</protein>
<feature type="region of interest" description="Disordered" evidence="6">
    <location>
        <begin position="72"/>
        <end position="144"/>
    </location>
</feature>
<dbReference type="PANTHER" id="PTHR47338:SF29">
    <property type="entry name" value="ZN(2)-C6 FUNGAL-TYPE DOMAIN-CONTAINING PROTEIN"/>
    <property type="match status" value="1"/>
</dbReference>
<gene>
    <name evidence="8" type="ORF">MSAN_01736100</name>
</gene>
<keyword evidence="3" id="KW-0805">Transcription regulation</keyword>
<evidence type="ECO:0000256" key="2">
    <source>
        <dbReference type="ARBA" id="ARBA00022723"/>
    </source>
</evidence>
<feature type="compositionally biased region" description="Low complexity" evidence="6">
    <location>
        <begin position="101"/>
        <end position="113"/>
    </location>
</feature>
<proteinExistence type="predicted"/>